<proteinExistence type="predicted"/>
<name>H1Q209_9BACT</name>
<keyword evidence="2" id="KW-0479">Metal-binding</keyword>
<gene>
    <name evidence="5" type="ORF">HMPREF9140_00947</name>
</gene>
<dbReference type="STRING" id="883158.HMPREF9140_00947"/>
<evidence type="ECO:0000256" key="2">
    <source>
        <dbReference type="ARBA" id="ARBA00022723"/>
    </source>
</evidence>
<accession>H1Q209</accession>
<dbReference type="PANTHER" id="PTHR46470:SF2">
    <property type="entry name" value="GLYCERALDEHYDE 3-PHOSPHATE PHOSPHATASE"/>
    <property type="match status" value="1"/>
</dbReference>
<comment type="cofactor">
    <cofactor evidence="1">
        <name>Mg(2+)</name>
        <dbReference type="ChEBI" id="CHEBI:18420"/>
    </cofactor>
</comment>
<dbReference type="RefSeq" id="WP_006952101.1">
    <property type="nucleotide sequence ID" value="NZ_JH594521.1"/>
</dbReference>
<evidence type="ECO:0000256" key="3">
    <source>
        <dbReference type="ARBA" id="ARBA00022801"/>
    </source>
</evidence>
<evidence type="ECO:0000313" key="6">
    <source>
        <dbReference type="Proteomes" id="UP000016023"/>
    </source>
</evidence>
<dbReference type="eggNOG" id="COG0637">
    <property type="taxonomic scope" value="Bacteria"/>
</dbReference>
<dbReference type="Pfam" id="PF00702">
    <property type="entry name" value="Hydrolase"/>
    <property type="match status" value="1"/>
</dbReference>
<protein>
    <recommendedName>
        <fullName evidence="7">HAD superfamily hydrolase</fullName>
    </recommendedName>
</protein>
<dbReference type="PATRIC" id="fig|883158.3.peg.955"/>
<dbReference type="PANTHER" id="PTHR46470">
    <property type="entry name" value="N-ACYLNEURAMINATE-9-PHOSPHATASE"/>
    <property type="match status" value="1"/>
</dbReference>
<evidence type="ECO:0000256" key="4">
    <source>
        <dbReference type="ARBA" id="ARBA00022842"/>
    </source>
</evidence>
<dbReference type="NCBIfam" id="TIGR01549">
    <property type="entry name" value="HAD-SF-IA-v1"/>
    <property type="match status" value="1"/>
</dbReference>
<dbReference type="InterPro" id="IPR006439">
    <property type="entry name" value="HAD-SF_hydro_IA"/>
</dbReference>
<dbReference type="GO" id="GO:0016791">
    <property type="term" value="F:phosphatase activity"/>
    <property type="evidence" value="ECO:0007669"/>
    <property type="project" value="TreeGrafter"/>
</dbReference>
<dbReference type="InterPro" id="IPR023214">
    <property type="entry name" value="HAD_sf"/>
</dbReference>
<dbReference type="EMBL" id="AGWK01000027">
    <property type="protein sequence ID" value="EHO71629.1"/>
    <property type="molecule type" value="Genomic_DNA"/>
</dbReference>
<evidence type="ECO:0008006" key="7">
    <source>
        <dbReference type="Google" id="ProtNLM"/>
    </source>
</evidence>
<dbReference type="GO" id="GO:0046872">
    <property type="term" value="F:metal ion binding"/>
    <property type="evidence" value="ECO:0007669"/>
    <property type="project" value="UniProtKB-KW"/>
</dbReference>
<dbReference type="SFLD" id="SFLDG01129">
    <property type="entry name" value="C1.5:_HAD__Beta-PGM__Phosphata"/>
    <property type="match status" value="1"/>
</dbReference>
<dbReference type="SFLD" id="SFLDS00003">
    <property type="entry name" value="Haloacid_Dehalogenase"/>
    <property type="match status" value="1"/>
</dbReference>
<comment type="caution">
    <text evidence="5">The sequence shown here is derived from an EMBL/GenBank/DDBJ whole genome shotgun (WGS) entry which is preliminary data.</text>
</comment>
<keyword evidence="3" id="KW-0378">Hydrolase</keyword>
<dbReference type="GO" id="GO:0044281">
    <property type="term" value="P:small molecule metabolic process"/>
    <property type="evidence" value="ECO:0007669"/>
    <property type="project" value="UniProtKB-ARBA"/>
</dbReference>
<dbReference type="Gene3D" id="3.40.50.1000">
    <property type="entry name" value="HAD superfamily/HAD-like"/>
    <property type="match status" value="1"/>
</dbReference>
<sequence length="233" mass="26671">MKGYIFDFGGTLDTAGTHWGKMLWHAYERQNIPIEEEDFRNTYVYAERELERKAIIRPESSFRETLEAKIELEFEYLSEQGLLEQTGFSLVSMQTAMLNDLYRKVKLITAESRTVLLSLKEKYPLVLVSNFYGNMNTVLVEFELDNLFDRVVESAVVGIRKPDLRIFQLGIDALALKSENITVVGDSYSNDILPGHQLGCRTIWLKGETWKNEKDDPSAADLIISSLNDLTSE</sequence>
<organism evidence="5 6">
    <name type="scientific">Prevotella micans F0438</name>
    <dbReference type="NCBI Taxonomy" id="883158"/>
    <lineage>
        <taxon>Bacteria</taxon>
        <taxon>Pseudomonadati</taxon>
        <taxon>Bacteroidota</taxon>
        <taxon>Bacteroidia</taxon>
        <taxon>Bacteroidales</taxon>
        <taxon>Prevotellaceae</taxon>
        <taxon>Prevotella</taxon>
    </lineage>
</organism>
<dbReference type="InterPro" id="IPR051400">
    <property type="entry name" value="HAD-like_hydrolase"/>
</dbReference>
<dbReference type="Gene3D" id="1.10.150.240">
    <property type="entry name" value="Putative phosphatase, domain 2"/>
    <property type="match status" value="1"/>
</dbReference>
<evidence type="ECO:0000256" key="1">
    <source>
        <dbReference type="ARBA" id="ARBA00001946"/>
    </source>
</evidence>
<dbReference type="InterPro" id="IPR036412">
    <property type="entry name" value="HAD-like_sf"/>
</dbReference>
<keyword evidence="4" id="KW-0460">Magnesium</keyword>
<keyword evidence="6" id="KW-1185">Reference proteome</keyword>
<evidence type="ECO:0000313" key="5">
    <source>
        <dbReference type="EMBL" id="EHO71629.1"/>
    </source>
</evidence>
<dbReference type="AlphaFoldDB" id="H1Q209"/>
<dbReference type="SUPFAM" id="SSF56784">
    <property type="entry name" value="HAD-like"/>
    <property type="match status" value="1"/>
</dbReference>
<dbReference type="InterPro" id="IPR023198">
    <property type="entry name" value="PGP-like_dom2"/>
</dbReference>
<dbReference type="PRINTS" id="PR00413">
    <property type="entry name" value="HADHALOGNASE"/>
</dbReference>
<reference evidence="5 6" key="1">
    <citation type="submission" date="2011-12" db="EMBL/GenBank/DDBJ databases">
        <title>The Genome Sequence of Prevotella micans F0438.</title>
        <authorList>
            <consortium name="The Broad Institute Genome Sequencing Platform"/>
            <person name="Earl A."/>
            <person name="Ward D."/>
            <person name="Feldgarden M."/>
            <person name="Gevers D."/>
            <person name="Izard J."/>
            <person name="Baranova O.V."/>
            <person name="Blanton J.M."/>
            <person name="Wade W.G."/>
            <person name="Dewhirst F.E."/>
            <person name="Young S.K."/>
            <person name="Zeng Q."/>
            <person name="Gargeya S."/>
            <person name="Fitzgerald M."/>
            <person name="Haas B."/>
            <person name="Abouelleil A."/>
            <person name="Alvarado L."/>
            <person name="Arachchi H.M."/>
            <person name="Berlin A."/>
            <person name="Chapman S.B."/>
            <person name="Gearin G."/>
            <person name="Goldberg J."/>
            <person name="Griggs A."/>
            <person name="Gujja S."/>
            <person name="Hansen M."/>
            <person name="Heiman D."/>
            <person name="Howarth C."/>
            <person name="Larimer J."/>
            <person name="Lui A."/>
            <person name="MacDonald P.J.P."/>
            <person name="McCowen C."/>
            <person name="Montmayeur A."/>
            <person name="Murphy C."/>
            <person name="Neiman D."/>
            <person name="Pearson M."/>
            <person name="Priest M."/>
            <person name="Roberts A."/>
            <person name="Saif S."/>
            <person name="Shea T."/>
            <person name="Sisk P."/>
            <person name="Stolte C."/>
            <person name="Sykes S."/>
            <person name="Wortman J."/>
            <person name="Nusbaum C."/>
            <person name="Birren B."/>
        </authorList>
    </citation>
    <scope>NUCLEOTIDE SEQUENCE [LARGE SCALE GENOMIC DNA]</scope>
    <source>
        <strain evidence="5 6">F0438</strain>
    </source>
</reference>
<dbReference type="HOGENOM" id="CLU_045011_8_0_10"/>
<dbReference type="Proteomes" id="UP000016023">
    <property type="component" value="Unassembled WGS sequence"/>
</dbReference>